<dbReference type="FunCoup" id="A0A667XH44">
    <property type="interactions" value="730"/>
</dbReference>
<dbReference type="InParanoid" id="A0A667XH44"/>
<dbReference type="GO" id="GO:0070197">
    <property type="term" value="P:meiotic attachment of telomere to nuclear envelope"/>
    <property type="evidence" value="ECO:0007669"/>
    <property type="project" value="TreeGrafter"/>
</dbReference>
<evidence type="ECO:0000313" key="2">
    <source>
        <dbReference type="Ensembl" id="ENSMMDP00005013443.1"/>
    </source>
</evidence>
<reference evidence="2" key="2">
    <citation type="submission" date="2025-08" db="UniProtKB">
        <authorList>
            <consortium name="Ensembl"/>
        </authorList>
    </citation>
    <scope>IDENTIFICATION</scope>
</reference>
<dbReference type="GO" id="GO:0007129">
    <property type="term" value="P:homologous chromosome pairing at meiosis"/>
    <property type="evidence" value="ECO:0007669"/>
    <property type="project" value="TreeGrafter"/>
</dbReference>
<sequence>MFLTHPTDGVKSPRSVSIFLTVPEGSRSIAAPNEIRTAWFSDSVTQARRNFWMTEGGAIASWRKAEYLFSDNAACPDTVRIFESRDYLWNQVTVFHSLFLSACEKRQSVKSVSIGHYVLPPARVQDEVRDVVGRFIWEPEDDQSTTQSSCRSFGSETDDEMSSSDTEESDSEASQNEAILSFEAEDYPANNMLTGYVSMDNLQKYSGDLGDFYPGCFRCCVCKARCYRVSVGLHR</sequence>
<reference evidence="2" key="1">
    <citation type="submission" date="2019-06" db="EMBL/GenBank/DDBJ databases">
        <authorList>
            <consortium name="Wellcome Sanger Institute Data Sharing"/>
        </authorList>
    </citation>
    <scope>NUCLEOTIDE SEQUENCE [LARGE SCALE GENOMIC DNA]</scope>
</reference>
<dbReference type="GO" id="GO:0005637">
    <property type="term" value="C:nuclear inner membrane"/>
    <property type="evidence" value="ECO:0007669"/>
    <property type="project" value="TreeGrafter"/>
</dbReference>
<dbReference type="InterPro" id="IPR028065">
    <property type="entry name" value="TERB2"/>
</dbReference>
<dbReference type="PANTHER" id="PTHR35345">
    <property type="entry name" value="TELOMERE REPEATS-BINDING BOUQUET FORMATION PROTEIN 2"/>
    <property type="match status" value="1"/>
</dbReference>
<name>A0A667XH44_9TELE</name>
<evidence type="ECO:0000256" key="1">
    <source>
        <dbReference type="SAM" id="MobiDB-lite"/>
    </source>
</evidence>
<protein>
    <submittedName>
        <fullName evidence="2">Telomere repeat binding bouquet formation protein 2</fullName>
    </submittedName>
</protein>
<accession>A0A667XH44</accession>
<evidence type="ECO:0000313" key="3">
    <source>
        <dbReference type="Proteomes" id="UP000472263"/>
    </source>
</evidence>
<dbReference type="AlphaFoldDB" id="A0A667XH44"/>
<organism evidence="2 3">
    <name type="scientific">Myripristis murdjan</name>
    <name type="common">pinecone soldierfish</name>
    <dbReference type="NCBI Taxonomy" id="586833"/>
    <lineage>
        <taxon>Eukaryota</taxon>
        <taxon>Metazoa</taxon>
        <taxon>Chordata</taxon>
        <taxon>Craniata</taxon>
        <taxon>Vertebrata</taxon>
        <taxon>Euteleostomi</taxon>
        <taxon>Actinopterygii</taxon>
        <taxon>Neopterygii</taxon>
        <taxon>Teleostei</taxon>
        <taxon>Neoteleostei</taxon>
        <taxon>Acanthomorphata</taxon>
        <taxon>Holocentriformes</taxon>
        <taxon>Holocentridae</taxon>
        <taxon>Myripristis</taxon>
    </lineage>
</organism>
<keyword evidence="3" id="KW-1185">Reference proteome</keyword>
<dbReference type="GeneTree" id="ENSGT00390000012336"/>
<dbReference type="Pfam" id="PF15101">
    <property type="entry name" value="TERB2"/>
    <property type="match status" value="1"/>
</dbReference>
<reference evidence="2" key="3">
    <citation type="submission" date="2025-09" db="UniProtKB">
        <authorList>
            <consortium name="Ensembl"/>
        </authorList>
    </citation>
    <scope>IDENTIFICATION</scope>
</reference>
<feature type="compositionally biased region" description="Acidic residues" evidence="1">
    <location>
        <begin position="156"/>
        <end position="171"/>
    </location>
</feature>
<gene>
    <name evidence="2" type="primary">terb2</name>
</gene>
<dbReference type="PANTHER" id="PTHR35345:SF1">
    <property type="entry name" value="TELOMERE REPEATS-BINDING BOUQUET FORMATION PROTEIN 2"/>
    <property type="match status" value="1"/>
</dbReference>
<dbReference type="Ensembl" id="ENSMMDT00005013830.1">
    <property type="protein sequence ID" value="ENSMMDP00005013443.1"/>
    <property type="gene ID" value="ENSMMDG00005006979.1"/>
</dbReference>
<dbReference type="Proteomes" id="UP000472263">
    <property type="component" value="Chromosome 3"/>
</dbReference>
<feature type="region of interest" description="Disordered" evidence="1">
    <location>
        <begin position="140"/>
        <end position="175"/>
    </location>
</feature>
<proteinExistence type="predicted"/>
<feature type="compositionally biased region" description="Polar residues" evidence="1">
    <location>
        <begin position="144"/>
        <end position="154"/>
    </location>
</feature>